<comment type="similarity">
    <text evidence="2">Belongs to the nucleotide-sugar transporter family. SLC35B subfamily.</text>
</comment>
<gene>
    <name evidence="12" type="primary">LOC106461874</name>
</gene>
<evidence type="ECO:0000256" key="7">
    <source>
        <dbReference type="ARBA" id="ARBA00039669"/>
    </source>
</evidence>
<keyword evidence="5 10" id="KW-1133">Transmembrane helix</keyword>
<keyword evidence="3" id="KW-0813">Transport</keyword>
<evidence type="ECO:0000256" key="6">
    <source>
        <dbReference type="ARBA" id="ARBA00023136"/>
    </source>
</evidence>
<feature type="transmembrane region" description="Helical" evidence="10">
    <location>
        <begin position="267"/>
        <end position="286"/>
    </location>
</feature>
<organism evidence="11 12">
    <name type="scientific">Limulus polyphemus</name>
    <name type="common">Atlantic horseshoe crab</name>
    <dbReference type="NCBI Taxonomy" id="6850"/>
    <lineage>
        <taxon>Eukaryota</taxon>
        <taxon>Metazoa</taxon>
        <taxon>Ecdysozoa</taxon>
        <taxon>Arthropoda</taxon>
        <taxon>Chelicerata</taxon>
        <taxon>Merostomata</taxon>
        <taxon>Xiphosura</taxon>
        <taxon>Limulidae</taxon>
        <taxon>Limulus</taxon>
    </lineage>
</organism>
<reference evidence="12" key="1">
    <citation type="submission" date="2025-08" db="UniProtKB">
        <authorList>
            <consortium name="RefSeq"/>
        </authorList>
    </citation>
    <scope>IDENTIFICATION</scope>
    <source>
        <tissue evidence="12">Muscle</tissue>
    </source>
</reference>
<evidence type="ECO:0000256" key="10">
    <source>
        <dbReference type="SAM" id="Phobius"/>
    </source>
</evidence>
<keyword evidence="11" id="KW-1185">Reference proteome</keyword>
<evidence type="ECO:0000256" key="8">
    <source>
        <dbReference type="ARBA" id="ARBA00041866"/>
    </source>
</evidence>
<accession>A0ABM1B8W7</accession>
<evidence type="ECO:0000256" key="9">
    <source>
        <dbReference type="ARBA" id="ARBA00042729"/>
    </source>
</evidence>
<feature type="transmembrane region" description="Helical" evidence="10">
    <location>
        <begin position="114"/>
        <end position="135"/>
    </location>
</feature>
<evidence type="ECO:0000313" key="11">
    <source>
        <dbReference type="Proteomes" id="UP000694941"/>
    </source>
</evidence>
<keyword evidence="4 10" id="KW-0812">Transmembrane</keyword>
<feature type="transmembrane region" description="Helical" evidence="10">
    <location>
        <begin position="225"/>
        <end position="247"/>
    </location>
</feature>
<dbReference type="Proteomes" id="UP000694941">
    <property type="component" value="Unplaced"/>
</dbReference>
<protein>
    <recommendedName>
        <fullName evidence="7">Adenosine 3'-phospho 5'-phosphosulfate transporter 2</fullName>
    </recommendedName>
    <alternativeName>
        <fullName evidence="8">PAPS transporter 2</fullName>
    </alternativeName>
    <alternativeName>
        <fullName evidence="9">Solute carrier family 35 member B3 homolog</fullName>
    </alternativeName>
</protein>
<dbReference type="PANTHER" id="PTHR10778">
    <property type="entry name" value="SOLUTE CARRIER FAMILY 35 MEMBER B"/>
    <property type="match status" value="1"/>
</dbReference>
<evidence type="ECO:0000256" key="3">
    <source>
        <dbReference type="ARBA" id="ARBA00022448"/>
    </source>
</evidence>
<dbReference type="RefSeq" id="XP_013777192.1">
    <property type="nucleotide sequence ID" value="XM_013921738.2"/>
</dbReference>
<name>A0ABM1B8W7_LIMPO</name>
<dbReference type="InterPro" id="IPR013657">
    <property type="entry name" value="SCL35B1-4/HUT1"/>
</dbReference>
<feature type="transmembrane region" description="Helical" evidence="10">
    <location>
        <begin position="293"/>
        <end position="313"/>
    </location>
</feature>
<evidence type="ECO:0000256" key="1">
    <source>
        <dbReference type="ARBA" id="ARBA00004653"/>
    </source>
</evidence>
<evidence type="ECO:0000256" key="4">
    <source>
        <dbReference type="ARBA" id="ARBA00022692"/>
    </source>
</evidence>
<feature type="transmembrane region" description="Helical" evidence="10">
    <location>
        <begin position="319"/>
        <end position="336"/>
    </location>
</feature>
<evidence type="ECO:0000256" key="2">
    <source>
        <dbReference type="ARBA" id="ARBA00010694"/>
    </source>
</evidence>
<dbReference type="Pfam" id="PF08449">
    <property type="entry name" value="UAA"/>
    <property type="match status" value="1"/>
</dbReference>
<proteinExistence type="inferred from homology"/>
<sequence>MSNSKRSCHDIVTNGELKQELSDKLVNVPGDVTVLCCLRLNTFSKTVQFCICTLGIFIFYLAYGFFQELIFRLDGFKPYGMYLTLIQFVFYSVFSTSERYIKGDQQRRIPWKTYVLLGLLTVGTMGLSNSSVGYLNYPTQVVFKCCKLIPVLVGGIIIQGKKHGLLDFVAAGCMSLGLTSFTLTDSQVSPNFNIKGVLLISSALVTDAIIGNVQEKSMKVHAASNMEVVFYSYTIGLAYIFIILIVLGQLGPAFLFCAQHPMETYGYGFMFSLAGFCGVQLVLALIRTFGAFVAVTVTTCRKAVTIILSFIIFSKPFDYQYLWSGLIILLGIYLNFHSKQKHNWNFHQHKIFLLFGQVLGFNKKYHLIDQELNSV</sequence>
<comment type="subcellular location">
    <subcellularLocation>
        <location evidence="1">Golgi apparatus membrane</location>
        <topology evidence="1">Multi-pass membrane protein</topology>
    </subcellularLocation>
</comment>
<keyword evidence="6 10" id="KW-0472">Membrane</keyword>
<feature type="transmembrane region" description="Helical" evidence="10">
    <location>
        <begin position="47"/>
        <end position="66"/>
    </location>
</feature>
<dbReference type="GeneID" id="106461874"/>
<dbReference type="PANTHER" id="PTHR10778:SF8">
    <property type="entry name" value="ADENOSINE 3'-PHOSPHO 5'-PHOSPHOSULFATE TRANSPORTER 2"/>
    <property type="match status" value="1"/>
</dbReference>
<evidence type="ECO:0000313" key="12">
    <source>
        <dbReference type="RefSeq" id="XP_013777192.1"/>
    </source>
</evidence>
<evidence type="ECO:0000256" key="5">
    <source>
        <dbReference type="ARBA" id="ARBA00022989"/>
    </source>
</evidence>